<gene>
    <name evidence="6" type="ORF">EZ444_19415</name>
</gene>
<evidence type="ECO:0000313" key="7">
    <source>
        <dbReference type="Proteomes" id="UP000291117"/>
    </source>
</evidence>
<evidence type="ECO:0000256" key="2">
    <source>
        <dbReference type="ARBA" id="ARBA00023125"/>
    </source>
</evidence>
<dbReference type="PROSITE" id="PS50042">
    <property type="entry name" value="CNMP_BINDING_3"/>
    <property type="match status" value="1"/>
</dbReference>
<dbReference type="AlphaFoldDB" id="A0A4R0MW36"/>
<comment type="caution">
    <text evidence="6">The sequence shown here is derived from an EMBL/GenBank/DDBJ whole genome shotgun (WGS) entry which is preliminary data.</text>
</comment>
<evidence type="ECO:0000256" key="1">
    <source>
        <dbReference type="ARBA" id="ARBA00023015"/>
    </source>
</evidence>
<dbReference type="SUPFAM" id="SSF46785">
    <property type="entry name" value="Winged helix' DNA-binding domain"/>
    <property type="match status" value="1"/>
</dbReference>
<keyword evidence="2" id="KW-0238">DNA-binding</keyword>
<dbReference type="GO" id="GO:0003700">
    <property type="term" value="F:DNA-binding transcription factor activity"/>
    <property type="evidence" value="ECO:0007669"/>
    <property type="project" value="TreeGrafter"/>
</dbReference>
<dbReference type="Proteomes" id="UP000291117">
    <property type="component" value="Unassembled WGS sequence"/>
</dbReference>
<accession>A0A4R0MW36</accession>
<name>A0A4R0MW36_9SPHI</name>
<reference evidence="6 7" key="1">
    <citation type="submission" date="2019-02" db="EMBL/GenBank/DDBJ databases">
        <title>Pedobacter sp. RP-3-8 sp. nov., isolated from Arctic soil.</title>
        <authorList>
            <person name="Dahal R.H."/>
        </authorList>
    </citation>
    <scope>NUCLEOTIDE SEQUENCE [LARGE SCALE GENOMIC DNA]</scope>
    <source>
        <strain evidence="6 7">RP-3-8</strain>
    </source>
</reference>
<evidence type="ECO:0000259" key="5">
    <source>
        <dbReference type="PROSITE" id="PS51063"/>
    </source>
</evidence>
<dbReference type="SMART" id="SM00100">
    <property type="entry name" value="cNMP"/>
    <property type="match status" value="1"/>
</dbReference>
<dbReference type="GO" id="GO:0005829">
    <property type="term" value="C:cytosol"/>
    <property type="evidence" value="ECO:0007669"/>
    <property type="project" value="TreeGrafter"/>
</dbReference>
<sequence length="231" mass="26062">MKECSDLCDLKSCFLCKLCLPEWLPALAVKKRNFEVKKGELLFTEGDAVTGIYFVYTGNFKVHKRWDKEKELIIRFATSGDIVGHMGLGEKLFYPVSATALEPAVVCFLEMDFFETTLKVNANLTYELMKFFANELQNSHRSMRNLAHMSVKARIAQAFVSLGSQFGLDKDGVIAVEMSRQDISSFAGTTYETLFKVLNEFAKLKILTITGRKIQVLDETKLLEIIASDNA</sequence>
<feature type="domain" description="HTH crp-type" evidence="5">
    <location>
        <begin position="149"/>
        <end position="220"/>
    </location>
</feature>
<dbReference type="RefSeq" id="WP_131610811.1">
    <property type="nucleotide sequence ID" value="NZ_SJSM01000015.1"/>
</dbReference>
<dbReference type="PROSITE" id="PS51063">
    <property type="entry name" value="HTH_CRP_2"/>
    <property type="match status" value="1"/>
</dbReference>
<dbReference type="EMBL" id="SJSM01000015">
    <property type="protein sequence ID" value="TCC91073.1"/>
    <property type="molecule type" value="Genomic_DNA"/>
</dbReference>
<keyword evidence="1" id="KW-0805">Transcription regulation</keyword>
<evidence type="ECO:0000313" key="6">
    <source>
        <dbReference type="EMBL" id="TCC91073.1"/>
    </source>
</evidence>
<dbReference type="InterPro" id="IPR018490">
    <property type="entry name" value="cNMP-bd_dom_sf"/>
</dbReference>
<feature type="domain" description="Cyclic nucleotide-binding" evidence="4">
    <location>
        <begin position="28"/>
        <end position="135"/>
    </location>
</feature>
<proteinExistence type="predicted"/>
<dbReference type="PANTHER" id="PTHR24567:SF26">
    <property type="entry name" value="REGULATORY PROTEIN YEIL"/>
    <property type="match status" value="1"/>
</dbReference>
<dbReference type="InterPro" id="IPR000595">
    <property type="entry name" value="cNMP-bd_dom"/>
</dbReference>
<dbReference type="InterPro" id="IPR036388">
    <property type="entry name" value="WH-like_DNA-bd_sf"/>
</dbReference>
<dbReference type="Gene3D" id="2.60.120.10">
    <property type="entry name" value="Jelly Rolls"/>
    <property type="match status" value="1"/>
</dbReference>
<keyword evidence="3" id="KW-0804">Transcription</keyword>
<organism evidence="6 7">
    <name type="scientific">Pedobacter hiemivivus</name>
    <dbReference type="NCBI Taxonomy" id="2530454"/>
    <lineage>
        <taxon>Bacteria</taxon>
        <taxon>Pseudomonadati</taxon>
        <taxon>Bacteroidota</taxon>
        <taxon>Sphingobacteriia</taxon>
        <taxon>Sphingobacteriales</taxon>
        <taxon>Sphingobacteriaceae</taxon>
        <taxon>Pedobacter</taxon>
    </lineage>
</organism>
<dbReference type="InterPro" id="IPR012318">
    <property type="entry name" value="HTH_CRP"/>
</dbReference>
<dbReference type="OrthoDB" id="9127033at2"/>
<dbReference type="InterPro" id="IPR036390">
    <property type="entry name" value="WH_DNA-bd_sf"/>
</dbReference>
<dbReference type="GO" id="GO:0003677">
    <property type="term" value="F:DNA binding"/>
    <property type="evidence" value="ECO:0007669"/>
    <property type="project" value="UniProtKB-KW"/>
</dbReference>
<evidence type="ECO:0000256" key="3">
    <source>
        <dbReference type="ARBA" id="ARBA00023163"/>
    </source>
</evidence>
<keyword evidence="7" id="KW-1185">Reference proteome</keyword>
<dbReference type="SMART" id="SM00419">
    <property type="entry name" value="HTH_CRP"/>
    <property type="match status" value="1"/>
</dbReference>
<dbReference type="InterPro" id="IPR014710">
    <property type="entry name" value="RmlC-like_jellyroll"/>
</dbReference>
<protein>
    <submittedName>
        <fullName evidence="6">Crp/Fnr family transcriptional regulator</fullName>
    </submittedName>
</protein>
<dbReference type="Pfam" id="PF13545">
    <property type="entry name" value="HTH_Crp_2"/>
    <property type="match status" value="1"/>
</dbReference>
<dbReference type="InterPro" id="IPR050397">
    <property type="entry name" value="Env_Response_Regulators"/>
</dbReference>
<dbReference type="Pfam" id="PF00027">
    <property type="entry name" value="cNMP_binding"/>
    <property type="match status" value="1"/>
</dbReference>
<dbReference type="CDD" id="cd00038">
    <property type="entry name" value="CAP_ED"/>
    <property type="match status" value="1"/>
</dbReference>
<dbReference type="SUPFAM" id="SSF51206">
    <property type="entry name" value="cAMP-binding domain-like"/>
    <property type="match status" value="1"/>
</dbReference>
<dbReference type="Gene3D" id="1.10.10.10">
    <property type="entry name" value="Winged helix-like DNA-binding domain superfamily/Winged helix DNA-binding domain"/>
    <property type="match status" value="1"/>
</dbReference>
<dbReference type="PANTHER" id="PTHR24567">
    <property type="entry name" value="CRP FAMILY TRANSCRIPTIONAL REGULATORY PROTEIN"/>
    <property type="match status" value="1"/>
</dbReference>
<evidence type="ECO:0000259" key="4">
    <source>
        <dbReference type="PROSITE" id="PS50042"/>
    </source>
</evidence>